<evidence type="ECO:0000313" key="9">
    <source>
        <dbReference type="EMBL" id="MFC0626763.1"/>
    </source>
</evidence>
<dbReference type="InterPro" id="IPR005117">
    <property type="entry name" value="NiRdtase/SiRdtase_haem-b_fer"/>
</dbReference>
<name>A0ABV6QRE1_9ACTN</name>
<dbReference type="EMBL" id="JBHLTC010000029">
    <property type="protein sequence ID" value="MFC0626763.1"/>
    <property type="molecule type" value="Genomic_DNA"/>
</dbReference>
<dbReference type="Pfam" id="PF03460">
    <property type="entry name" value="NIR_SIR_ferr"/>
    <property type="match status" value="2"/>
</dbReference>
<dbReference type="SUPFAM" id="SSF55124">
    <property type="entry name" value="Nitrite/Sulfite reductase N-terminal domain-like"/>
    <property type="match status" value="2"/>
</dbReference>
<dbReference type="RefSeq" id="WP_380050744.1">
    <property type="nucleotide sequence ID" value="NZ_JBHLTC010000029.1"/>
</dbReference>
<evidence type="ECO:0000256" key="4">
    <source>
        <dbReference type="ARBA" id="ARBA00023002"/>
    </source>
</evidence>
<dbReference type="NCBIfam" id="TIGR02435">
    <property type="entry name" value="CobG"/>
    <property type="match status" value="1"/>
</dbReference>
<gene>
    <name evidence="9" type="primary">cobG</name>
    <name evidence="9" type="ORF">ACFFGN_21965</name>
</gene>
<dbReference type="InterPro" id="IPR036136">
    <property type="entry name" value="Nit/Sulf_reduc_fer-like_dom_sf"/>
</dbReference>
<keyword evidence="6" id="KW-0411">Iron-sulfur</keyword>
<sequence>MVLRMPPARTSPDSCPGVLAVHQAADGGLARIRVPGGFVSADQLQVLASAAIAVGDGRLELTSRANLQIRGLKPGSEQTLSDRLYTAGLLPSMTHERVRNILASPLTGLDSTSLYDVRPLVAQLDRLLCARADLAELPGRFLFALDDGRGDLTALKADAGLQVFPDGRIALRLAGADTGVRANLSQGTGLLLATARAFLAERAEQRSEAWRLAELEDGVQRVLVRLNHQTAQDPSEASAPQGGPTEAGRHLQPDGRVALVVVVPLGSLTSDQAEAIGQAVRVTPWRSLVLPDIPADQVHAAEERLAGVGLVVDPESPWVGTTACAGQPGCAKALADVRADARRTTLRLSGRGRPVHWSGCERRCGHPADELVDVVATSEGYLVDGVPAGREQVGELIAARRNNEKTMRTL</sequence>
<dbReference type="Gene3D" id="3.90.480.10">
    <property type="entry name" value="Sulfite Reductase Hemoprotein,Domain 2"/>
    <property type="match status" value="1"/>
</dbReference>
<organism evidence="9 10">
    <name type="scientific">Kribbella deserti</name>
    <dbReference type="NCBI Taxonomy" id="1926257"/>
    <lineage>
        <taxon>Bacteria</taxon>
        <taxon>Bacillati</taxon>
        <taxon>Actinomycetota</taxon>
        <taxon>Actinomycetes</taxon>
        <taxon>Propionibacteriales</taxon>
        <taxon>Kribbellaceae</taxon>
        <taxon>Kribbella</taxon>
    </lineage>
</organism>
<dbReference type="PANTHER" id="PTHR32439:SF9">
    <property type="entry name" value="BLR3264 PROTEIN"/>
    <property type="match status" value="1"/>
</dbReference>
<dbReference type="InterPro" id="IPR051329">
    <property type="entry name" value="NIR_SIR_4Fe-4S"/>
</dbReference>
<evidence type="ECO:0000256" key="5">
    <source>
        <dbReference type="ARBA" id="ARBA00023004"/>
    </source>
</evidence>
<dbReference type="Proteomes" id="UP001589890">
    <property type="component" value="Unassembled WGS sequence"/>
</dbReference>
<keyword evidence="2" id="KW-0349">Heme</keyword>
<dbReference type="InterPro" id="IPR045854">
    <property type="entry name" value="NO2/SO3_Rdtase_4Fe4S_sf"/>
</dbReference>
<feature type="domain" description="Nitrite/Sulfite reductase ferredoxin-like" evidence="8">
    <location>
        <begin position="25"/>
        <end position="84"/>
    </location>
</feature>
<evidence type="ECO:0000256" key="1">
    <source>
        <dbReference type="ARBA" id="ARBA00022485"/>
    </source>
</evidence>
<proteinExistence type="predicted"/>
<protein>
    <submittedName>
        <fullName evidence="9">Precorrin-3B synthase</fullName>
        <ecNumber evidence="9">1.14.13.83</ecNumber>
    </submittedName>
</protein>
<keyword evidence="4 9" id="KW-0560">Oxidoreductase</keyword>
<keyword evidence="10" id="KW-1185">Reference proteome</keyword>
<evidence type="ECO:0000256" key="2">
    <source>
        <dbReference type="ARBA" id="ARBA00022617"/>
    </source>
</evidence>
<dbReference type="GO" id="GO:0043818">
    <property type="term" value="F:precorrin-3B synthase activity"/>
    <property type="evidence" value="ECO:0007669"/>
    <property type="project" value="UniProtKB-EC"/>
</dbReference>
<dbReference type="SUPFAM" id="SSF56014">
    <property type="entry name" value="Nitrite and sulphite reductase 4Fe-4S domain-like"/>
    <property type="match status" value="2"/>
</dbReference>
<evidence type="ECO:0000313" key="10">
    <source>
        <dbReference type="Proteomes" id="UP001589890"/>
    </source>
</evidence>
<evidence type="ECO:0000256" key="7">
    <source>
        <dbReference type="SAM" id="MobiDB-lite"/>
    </source>
</evidence>
<reference evidence="9 10" key="1">
    <citation type="submission" date="2024-09" db="EMBL/GenBank/DDBJ databases">
        <authorList>
            <person name="Sun Q."/>
            <person name="Mori K."/>
        </authorList>
    </citation>
    <scope>NUCLEOTIDE SEQUENCE [LARGE SCALE GENOMIC DNA]</scope>
    <source>
        <strain evidence="9 10">CGMCC 1.15906</strain>
    </source>
</reference>
<comment type="caution">
    <text evidence="9">The sequence shown here is derived from an EMBL/GenBank/DDBJ whole genome shotgun (WGS) entry which is preliminary data.</text>
</comment>
<dbReference type="Gene3D" id="3.30.413.10">
    <property type="entry name" value="Sulfite Reductase Hemoprotein, domain 1"/>
    <property type="match status" value="2"/>
</dbReference>
<keyword evidence="5" id="KW-0408">Iron</keyword>
<dbReference type="EC" id="1.14.13.83" evidence="9"/>
<feature type="region of interest" description="Disordered" evidence="7">
    <location>
        <begin position="230"/>
        <end position="251"/>
    </location>
</feature>
<evidence type="ECO:0000259" key="8">
    <source>
        <dbReference type="Pfam" id="PF03460"/>
    </source>
</evidence>
<dbReference type="PANTHER" id="PTHR32439">
    <property type="entry name" value="FERREDOXIN--NITRITE REDUCTASE, CHLOROPLASTIC"/>
    <property type="match status" value="1"/>
</dbReference>
<keyword evidence="1" id="KW-0004">4Fe-4S</keyword>
<dbReference type="InterPro" id="IPR012798">
    <property type="entry name" value="Cbl_synth_CobG-like"/>
</dbReference>
<evidence type="ECO:0000256" key="6">
    <source>
        <dbReference type="ARBA" id="ARBA00023014"/>
    </source>
</evidence>
<keyword evidence="3" id="KW-0479">Metal-binding</keyword>
<evidence type="ECO:0000256" key="3">
    <source>
        <dbReference type="ARBA" id="ARBA00022723"/>
    </source>
</evidence>
<feature type="domain" description="Nitrite/Sulfite reductase ferredoxin-like" evidence="8">
    <location>
        <begin position="250"/>
        <end position="306"/>
    </location>
</feature>
<accession>A0ABV6QRE1</accession>